<dbReference type="InterPro" id="IPR027417">
    <property type="entry name" value="P-loop_NTPase"/>
</dbReference>
<evidence type="ECO:0000259" key="5">
    <source>
        <dbReference type="PROSITE" id="PS50929"/>
    </source>
</evidence>
<evidence type="ECO:0000256" key="2">
    <source>
        <dbReference type="ARBA" id="ARBA00022692"/>
    </source>
</evidence>
<dbReference type="InterPro" id="IPR011527">
    <property type="entry name" value="ABC1_TM_dom"/>
</dbReference>
<dbReference type="PROSITE" id="PS50929">
    <property type="entry name" value="ABC_TM1F"/>
    <property type="match status" value="1"/>
</dbReference>
<gene>
    <name evidence="6" type="ORF">ACFQDL_10050</name>
</gene>
<keyword evidence="2" id="KW-0812">Transmembrane</keyword>
<dbReference type="PANTHER" id="PTHR43394:SF1">
    <property type="entry name" value="ATP-BINDING CASSETTE SUB-FAMILY B MEMBER 10, MITOCHONDRIAL"/>
    <property type="match status" value="1"/>
</dbReference>
<comment type="caution">
    <text evidence="6">The sequence shown here is derived from an EMBL/GenBank/DDBJ whole genome shotgun (WGS) entry which is preliminary data.</text>
</comment>
<dbReference type="Proteomes" id="UP001596422">
    <property type="component" value="Unassembled WGS sequence"/>
</dbReference>
<dbReference type="SUPFAM" id="SSF90123">
    <property type="entry name" value="ABC transporter transmembrane region"/>
    <property type="match status" value="1"/>
</dbReference>
<comment type="subcellular location">
    <subcellularLocation>
        <location evidence="1">Cell membrane</location>
        <topology evidence="1">Multi-pass membrane protein</topology>
    </subcellularLocation>
</comment>
<keyword evidence="4" id="KW-0472">Membrane</keyword>
<evidence type="ECO:0000256" key="1">
    <source>
        <dbReference type="ARBA" id="ARBA00004651"/>
    </source>
</evidence>
<keyword evidence="7" id="KW-1185">Reference proteome</keyword>
<dbReference type="PANTHER" id="PTHR43394">
    <property type="entry name" value="ATP-DEPENDENT PERMEASE MDL1, MITOCHONDRIAL"/>
    <property type="match status" value="1"/>
</dbReference>
<feature type="domain" description="ABC transmembrane type-1" evidence="5">
    <location>
        <begin position="1"/>
        <end position="137"/>
    </location>
</feature>
<dbReference type="InterPro" id="IPR036640">
    <property type="entry name" value="ABC1_TM_sf"/>
</dbReference>
<keyword evidence="3" id="KW-1133">Transmembrane helix</keyword>
<organism evidence="6 7">
    <name type="scientific">Marinobacterium aestuariivivens</name>
    <dbReference type="NCBI Taxonomy" id="1698799"/>
    <lineage>
        <taxon>Bacteria</taxon>
        <taxon>Pseudomonadati</taxon>
        <taxon>Pseudomonadota</taxon>
        <taxon>Gammaproteobacteria</taxon>
        <taxon>Oceanospirillales</taxon>
        <taxon>Oceanospirillaceae</taxon>
        <taxon>Marinobacterium</taxon>
    </lineage>
</organism>
<dbReference type="Gene3D" id="1.20.1560.10">
    <property type="entry name" value="ABC transporter type 1, transmembrane domain"/>
    <property type="match status" value="1"/>
</dbReference>
<evidence type="ECO:0000256" key="4">
    <source>
        <dbReference type="ARBA" id="ARBA00023136"/>
    </source>
</evidence>
<dbReference type="InterPro" id="IPR039421">
    <property type="entry name" value="Type_1_exporter"/>
</dbReference>
<dbReference type="Gene3D" id="3.40.50.300">
    <property type="entry name" value="P-loop containing nucleotide triphosphate hydrolases"/>
    <property type="match status" value="1"/>
</dbReference>
<dbReference type="EMBL" id="JBHSWE010000001">
    <property type="protein sequence ID" value="MFC6670389.1"/>
    <property type="molecule type" value="Genomic_DNA"/>
</dbReference>
<name>A0ABW1ZZ52_9GAMM</name>
<evidence type="ECO:0000256" key="3">
    <source>
        <dbReference type="ARBA" id="ARBA00022989"/>
    </source>
</evidence>
<accession>A0ABW1ZZ52</accession>
<protein>
    <recommendedName>
        <fullName evidence="5">ABC transmembrane type-1 domain-containing protein</fullName>
    </recommendedName>
</protein>
<dbReference type="SUPFAM" id="SSF52540">
    <property type="entry name" value="P-loop containing nucleoside triphosphate hydrolases"/>
    <property type="match status" value="1"/>
</dbReference>
<sequence>MVPLQAIITPILQRRINRLHRERVGRVRKLSEMIGETVQGLEDLRVNGGVPYGLALFSHRLGGIFRIREAIFRKKFFMKFLNNFINNLPPFFFYSVGGYLVIQGSLTVGALVAAVAANKDILAPWRELLGYISQMQETSDRYRSLVDQFQPEDLMLAHLVEDHPAEIHHLRGPIRLDDVSVVDDNGTALLSDINLEIPAGALVAVESRNSQVRRTFAQLLTRGINASRGGVNIAGHDLGGLHQAVIAARIGLVTSTPYLFNASVGENVYMPLRANPYGTEPPLDSDDPDLREALASGNSIYPVNVEWLDLQRAGFKSSDELQKWWLQLVEAMGSESYLLQRSLDAQFDPADRPSLAAGLVELRQRVRTRLEQENLLGHLQGFSRTEMHGGLTLAENLLFAVHTRSSREERDRNCTLLGDWFRKAGFGPELEQYAGSLLETLVQTFASVGPQHPLFQRLSCLTPENYRALEGVYQKQQGRRRLNAQEHRLWLMLPFIVTPEQLNIPLPRASRRRRWRFGKIASPASADSCRTTIARSTRRKSTPALAYWRMCCSAASGASARRARKASARLSQRRCSTRACGHRYRCCCAVSPPVLAVPNCPRHPRSALPSCAPPSSDRIFSSWIRPWRPTTRSSAGKPCSRSGA</sequence>
<dbReference type="RefSeq" id="WP_379908891.1">
    <property type="nucleotide sequence ID" value="NZ_JBHSWE010000001.1"/>
</dbReference>
<evidence type="ECO:0000313" key="6">
    <source>
        <dbReference type="EMBL" id="MFC6670389.1"/>
    </source>
</evidence>
<evidence type="ECO:0000313" key="7">
    <source>
        <dbReference type="Proteomes" id="UP001596422"/>
    </source>
</evidence>
<proteinExistence type="predicted"/>
<reference evidence="7" key="1">
    <citation type="journal article" date="2019" name="Int. J. Syst. Evol. Microbiol.">
        <title>The Global Catalogue of Microorganisms (GCM) 10K type strain sequencing project: providing services to taxonomists for standard genome sequencing and annotation.</title>
        <authorList>
            <consortium name="The Broad Institute Genomics Platform"/>
            <consortium name="The Broad Institute Genome Sequencing Center for Infectious Disease"/>
            <person name="Wu L."/>
            <person name="Ma J."/>
        </authorList>
    </citation>
    <scope>NUCLEOTIDE SEQUENCE [LARGE SCALE GENOMIC DNA]</scope>
    <source>
        <strain evidence="7">NBRC 111756</strain>
    </source>
</reference>